<dbReference type="AlphaFoldDB" id="A0A1I4QLA5"/>
<organism evidence="5 6">
    <name type="scientific">Halopseudomonas yangmingensis</name>
    <dbReference type="NCBI Taxonomy" id="1720063"/>
    <lineage>
        <taxon>Bacteria</taxon>
        <taxon>Pseudomonadati</taxon>
        <taxon>Pseudomonadota</taxon>
        <taxon>Gammaproteobacteria</taxon>
        <taxon>Pseudomonadales</taxon>
        <taxon>Pseudomonadaceae</taxon>
        <taxon>Halopseudomonas</taxon>
    </lineage>
</organism>
<dbReference type="OrthoDB" id="9791520at2"/>
<evidence type="ECO:0000259" key="4">
    <source>
        <dbReference type="Pfam" id="PF25967"/>
    </source>
</evidence>
<protein>
    <submittedName>
        <fullName evidence="5">HlyD family secretion protein</fullName>
    </submittedName>
</protein>
<dbReference type="Gene3D" id="2.40.30.170">
    <property type="match status" value="1"/>
</dbReference>
<evidence type="ECO:0000313" key="5">
    <source>
        <dbReference type="EMBL" id="SFM40465.1"/>
    </source>
</evidence>
<accession>A0A1I4QLA5</accession>
<dbReference type="Gene3D" id="2.40.420.20">
    <property type="match status" value="1"/>
</dbReference>
<dbReference type="Gene3D" id="2.40.50.100">
    <property type="match status" value="1"/>
</dbReference>
<name>A0A1I4QLA5_9GAMM</name>
<dbReference type="InterPro" id="IPR050465">
    <property type="entry name" value="UPF0194_transport"/>
</dbReference>
<dbReference type="EMBL" id="FOUI01000004">
    <property type="protein sequence ID" value="SFM40465.1"/>
    <property type="molecule type" value="Genomic_DNA"/>
</dbReference>
<evidence type="ECO:0000313" key="6">
    <source>
        <dbReference type="Proteomes" id="UP000243629"/>
    </source>
</evidence>
<keyword evidence="2 3" id="KW-0175">Coiled coil</keyword>
<evidence type="ECO:0000256" key="3">
    <source>
        <dbReference type="SAM" id="Coils"/>
    </source>
</evidence>
<dbReference type="PANTHER" id="PTHR32347:SF29">
    <property type="entry name" value="UPF0194 MEMBRANE PROTEIN YBHG"/>
    <property type="match status" value="1"/>
</dbReference>
<keyword evidence="6" id="KW-1185">Reference proteome</keyword>
<proteinExistence type="predicted"/>
<dbReference type="Gene3D" id="1.10.287.470">
    <property type="entry name" value="Helix hairpin bin"/>
    <property type="match status" value="1"/>
</dbReference>
<dbReference type="SUPFAM" id="SSF111369">
    <property type="entry name" value="HlyD-like secretion proteins"/>
    <property type="match status" value="1"/>
</dbReference>
<evidence type="ECO:0000256" key="2">
    <source>
        <dbReference type="ARBA" id="ARBA00023054"/>
    </source>
</evidence>
<comment type="subcellular location">
    <subcellularLocation>
        <location evidence="1">Cell envelope</location>
    </subcellularLocation>
</comment>
<reference evidence="6" key="1">
    <citation type="submission" date="2016-10" db="EMBL/GenBank/DDBJ databases">
        <authorList>
            <person name="Varghese N."/>
            <person name="Submissions S."/>
        </authorList>
    </citation>
    <scope>NUCLEOTIDE SEQUENCE [LARGE SCALE GENOMIC DNA]</scope>
    <source>
        <strain evidence="6">DSM 24213</strain>
    </source>
</reference>
<dbReference type="PANTHER" id="PTHR32347">
    <property type="entry name" value="EFFLUX SYSTEM COMPONENT YKNX-RELATED"/>
    <property type="match status" value="1"/>
</dbReference>
<dbReference type="Proteomes" id="UP000243629">
    <property type="component" value="Unassembled WGS sequence"/>
</dbReference>
<dbReference type="RefSeq" id="WP_093474200.1">
    <property type="nucleotide sequence ID" value="NZ_FOUI01000004.1"/>
</dbReference>
<dbReference type="InterPro" id="IPR058627">
    <property type="entry name" value="MdtA-like_C"/>
</dbReference>
<sequence length="389" mass="43064">MKVLLLIALLVLVLSTWLSLRPATLEVELVPAALAPMRLLLEEEGRTRVANRHIITAPLAGQLERVELEPGDAVVAGDELFRLLPLPAAALDARTLAQAQALLERTEATLQQYQQQQEASQAQLELSQRELQRGEQLHAAGHLAAERLDQLHTAWRHADATAQSSRFATQAARHERDIALLQLSVQGGAALDTPIRIPAPLNGTILQRLRQSSGPVQSGEPILVIGDLQSLEIEVDVLSADAVRLRPGMRAELLRWGGEPLRASISRVEPTGFTKLSALGVEEQRVWVVLQLQSAHSDWLGLGDGYRVDVLFILEEHPELLQVPASSLFRLGEDWYLYVEKQGRAQLRQVVPGLHSELQSAIMQGLEAGERVVRHPGQHLRPDMRIRDR</sequence>
<dbReference type="GO" id="GO:0030313">
    <property type="term" value="C:cell envelope"/>
    <property type="evidence" value="ECO:0007669"/>
    <property type="project" value="UniProtKB-SubCell"/>
</dbReference>
<evidence type="ECO:0000256" key="1">
    <source>
        <dbReference type="ARBA" id="ARBA00004196"/>
    </source>
</evidence>
<dbReference type="STRING" id="1720063.SAMN05216217_104208"/>
<feature type="domain" description="Multidrug resistance protein MdtA-like C-terminal permuted SH3" evidence="4">
    <location>
        <begin position="334"/>
        <end position="373"/>
    </location>
</feature>
<dbReference type="Pfam" id="PF25967">
    <property type="entry name" value="RND-MFP_C"/>
    <property type="match status" value="1"/>
</dbReference>
<gene>
    <name evidence="5" type="ORF">SAMN05216217_104208</name>
</gene>
<feature type="coiled-coil region" evidence="3">
    <location>
        <begin position="96"/>
        <end position="130"/>
    </location>
</feature>